<evidence type="ECO:0000313" key="2">
    <source>
        <dbReference type="WBParaSite" id="ACAC_0000640101-mRNA-1"/>
    </source>
</evidence>
<evidence type="ECO:0000313" key="1">
    <source>
        <dbReference type="Proteomes" id="UP000035642"/>
    </source>
</evidence>
<organism evidence="1 2">
    <name type="scientific">Angiostrongylus cantonensis</name>
    <name type="common">Rat lungworm</name>
    <dbReference type="NCBI Taxonomy" id="6313"/>
    <lineage>
        <taxon>Eukaryota</taxon>
        <taxon>Metazoa</taxon>
        <taxon>Ecdysozoa</taxon>
        <taxon>Nematoda</taxon>
        <taxon>Chromadorea</taxon>
        <taxon>Rhabditida</taxon>
        <taxon>Rhabditina</taxon>
        <taxon>Rhabditomorpha</taxon>
        <taxon>Strongyloidea</taxon>
        <taxon>Metastrongylidae</taxon>
        <taxon>Angiostrongylus</taxon>
    </lineage>
</organism>
<dbReference type="Gene3D" id="1.25.10.10">
    <property type="entry name" value="Leucine-rich Repeat Variant"/>
    <property type="match status" value="1"/>
</dbReference>
<proteinExistence type="predicted"/>
<reference evidence="2" key="2">
    <citation type="submission" date="2017-02" db="UniProtKB">
        <authorList>
            <consortium name="WormBaseParasite"/>
        </authorList>
    </citation>
    <scope>IDENTIFICATION</scope>
</reference>
<keyword evidence="1" id="KW-1185">Reference proteome</keyword>
<sequence length="118" mass="12829">MIVLTTLTAFQDIGSTIASVLQLMGAHDPILVNHGTAFLLNVSANSIRNKVSMVAAHAPDTLLSVLNHRDNYLTIPLANVRQLIASITDNVLICLTNLTRNHDECGRNACIQVAKYSY</sequence>
<protein>
    <submittedName>
        <fullName evidence="2">Secreted protein</fullName>
    </submittedName>
</protein>
<dbReference type="Proteomes" id="UP000035642">
    <property type="component" value="Unassembled WGS sequence"/>
</dbReference>
<name>A0A0K0D8K6_ANGCA</name>
<dbReference type="AlphaFoldDB" id="A0A0K0D8K6"/>
<dbReference type="WBParaSite" id="ACAC_0000640101-mRNA-1">
    <property type="protein sequence ID" value="ACAC_0000640101-mRNA-1"/>
    <property type="gene ID" value="ACAC_0000640101"/>
</dbReference>
<reference evidence="1" key="1">
    <citation type="submission" date="2012-09" db="EMBL/GenBank/DDBJ databases">
        <authorList>
            <person name="Martin A.A."/>
        </authorList>
    </citation>
    <scope>NUCLEOTIDE SEQUENCE</scope>
</reference>
<dbReference type="STRING" id="6313.A0A0K0D8K6"/>
<dbReference type="InterPro" id="IPR011989">
    <property type="entry name" value="ARM-like"/>
</dbReference>
<accession>A0A0K0D8K6</accession>